<evidence type="ECO:0000256" key="10">
    <source>
        <dbReference type="ARBA" id="ARBA00023170"/>
    </source>
</evidence>
<dbReference type="FunFam" id="3.30.50.10:FF:000006">
    <property type="entry name" value="Nuclear receptor subfamily 5 group A member"/>
    <property type="match status" value="2"/>
</dbReference>
<dbReference type="SUPFAM" id="SSF48508">
    <property type="entry name" value="Nuclear receptor ligand-binding domain"/>
    <property type="match status" value="2"/>
</dbReference>
<evidence type="ECO:0000259" key="16">
    <source>
        <dbReference type="PROSITE" id="PS51843"/>
    </source>
</evidence>
<keyword evidence="10" id="KW-0675">Receptor</keyword>
<keyword evidence="7" id="KW-0805">Transcription regulation</keyword>
<dbReference type="FunFam" id="1.10.565.10:FF:000015">
    <property type="entry name" value="Nuclear receptor subfamily 6 group A member 1"/>
    <property type="match status" value="1"/>
</dbReference>
<evidence type="ECO:0000256" key="14">
    <source>
        <dbReference type="SAM" id="MobiDB-lite"/>
    </source>
</evidence>
<evidence type="ECO:0000256" key="11">
    <source>
        <dbReference type="ARBA" id="ARBA00023242"/>
    </source>
</evidence>
<comment type="similarity">
    <text evidence="2">Belongs to the nuclear hormone receptor family. NR5 subfamily.</text>
</comment>
<dbReference type="SMART" id="SM00430">
    <property type="entry name" value="HOLI"/>
    <property type="match status" value="2"/>
</dbReference>
<evidence type="ECO:0000256" key="9">
    <source>
        <dbReference type="ARBA" id="ARBA00023163"/>
    </source>
</evidence>
<dbReference type="CDD" id="cd06944">
    <property type="entry name" value="NR_LBD_Ftz-F1_like"/>
    <property type="match status" value="1"/>
</dbReference>
<dbReference type="FunFam" id="1.10.565.10:FF:000011">
    <property type="entry name" value="Nuclear receptor subfamily 5, group A, member 2"/>
    <property type="match status" value="1"/>
</dbReference>
<organism evidence="17 18">
    <name type="scientific">Labeo rohita</name>
    <name type="common">Indian major carp</name>
    <name type="synonym">Cyprinus rohita</name>
    <dbReference type="NCBI Taxonomy" id="84645"/>
    <lineage>
        <taxon>Eukaryota</taxon>
        <taxon>Metazoa</taxon>
        <taxon>Chordata</taxon>
        <taxon>Craniata</taxon>
        <taxon>Vertebrata</taxon>
        <taxon>Euteleostomi</taxon>
        <taxon>Actinopterygii</taxon>
        <taxon>Neopterygii</taxon>
        <taxon>Teleostei</taxon>
        <taxon>Ostariophysi</taxon>
        <taxon>Cypriniformes</taxon>
        <taxon>Cyprinidae</taxon>
        <taxon>Labeoninae</taxon>
        <taxon>Labeonini</taxon>
        <taxon>Labeo</taxon>
    </lineage>
</organism>
<dbReference type="GO" id="GO:0090575">
    <property type="term" value="C:RNA polymerase II transcription regulator complex"/>
    <property type="evidence" value="ECO:0007669"/>
    <property type="project" value="TreeGrafter"/>
</dbReference>
<comment type="function">
    <text evidence="13">Probable orphan nuclear receptor. Binds to a response element containing repeats of the motif 5'-AGGTCA-3'.</text>
</comment>
<dbReference type="Pfam" id="PF00105">
    <property type="entry name" value="zf-C4"/>
    <property type="match status" value="2"/>
</dbReference>
<gene>
    <name evidence="17" type="ORF">ROHU_018989</name>
</gene>
<feature type="domain" description="NR LBD" evidence="16">
    <location>
        <begin position="635"/>
        <end position="873"/>
    </location>
</feature>
<evidence type="ECO:0000256" key="6">
    <source>
        <dbReference type="ARBA" id="ARBA00022833"/>
    </source>
</evidence>
<keyword evidence="9" id="KW-0804">Transcription</keyword>
<dbReference type="CDD" id="cd06953">
    <property type="entry name" value="NR_LBD_DHR4_like"/>
    <property type="match status" value="1"/>
</dbReference>
<evidence type="ECO:0000256" key="13">
    <source>
        <dbReference type="ARBA" id="ARBA00053043"/>
    </source>
</evidence>
<dbReference type="Proteomes" id="UP000290572">
    <property type="component" value="Unassembled WGS sequence"/>
</dbReference>
<feature type="region of interest" description="Disordered" evidence="14">
    <location>
        <begin position="114"/>
        <end position="155"/>
    </location>
</feature>
<dbReference type="PANTHER" id="PTHR24086:SF48">
    <property type="entry name" value="FF1D-RELATED"/>
    <property type="match status" value="1"/>
</dbReference>
<dbReference type="PROSITE" id="PS51030">
    <property type="entry name" value="NUCLEAR_REC_DBD_2"/>
    <property type="match status" value="2"/>
</dbReference>
<evidence type="ECO:0000256" key="2">
    <source>
        <dbReference type="ARBA" id="ARBA00007536"/>
    </source>
</evidence>
<accession>A0A498N7J2</accession>
<dbReference type="InterPro" id="IPR035500">
    <property type="entry name" value="NHR-like_dom_sf"/>
</dbReference>
<dbReference type="SUPFAM" id="SSF57716">
    <property type="entry name" value="Glucocorticoid receptor-like (DNA-binding domain)"/>
    <property type="match status" value="2"/>
</dbReference>
<dbReference type="GO" id="GO:0009888">
    <property type="term" value="P:tissue development"/>
    <property type="evidence" value="ECO:0007669"/>
    <property type="project" value="TreeGrafter"/>
</dbReference>
<evidence type="ECO:0000256" key="5">
    <source>
        <dbReference type="ARBA" id="ARBA00022771"/>
    </source>
</evidence>
<dbReference type="Gene3D" id="3.30.50.10">
    <property type="entry name" value="Erythroid Transcription Factor GATA-1, subunit A"/>
    <property type="match status" value="2"/>
</dbReference>
<dbReference type="SMART" id="SM00399">
    <property type="entry name" value="ZnF_C4"/>
    <property type="match status" value="2"/>
</dbReference>
<dbReference type="InterPro" id="IPR013088">
    <property type="entry name" value="Znf_NHR/GATA"/>
</dbReference>
<feature type="domain" description="Nuclear receptor" evidence="15">
    <location>
        <begin position="419"/>
        <end position="494"/>
    </location>
</feature>
<dbReference type="Gene3D" id="1.10.565.10">
    <property type="entry name" value="Retinoid X Receptor"/>
    <property type="match status" value="2"/>
</dbReference>
<reference evidence="17 18" key="1">
    <citation type="submission" date="2018-03" db="EMBL/GenBank/DDBJ databases">
        <title>Draft genome sequence of Rohu Carp (Labeo rohita).</title>
        <authorList>
            <person name="Das P."/>
            <person name="Kushwaha B."/>
            <person name="Joshi C.G."/>
            <person name="Kumar D."/>
            <person name="Nagpure N.S."/>
            <person name="Sahoo L."/>
            <person name="Das S.P."/>
            <person name="Bit A."/>
            <person name="Patnaik S."/>
            <person name="Meher P.K."/>
            <person name="Jayasankar P."/>
            <person name="Koringa P.G."/>
            <person name="Patel N.V."/>
            <person name="Hinsu A.T."/>
            <person name="Kumar R."/>
            <person name="Pandey M."/>
            <person name="Agarwal S."/>
            <person name="Srivastava S."/>
            <person name="Singh M."/>
            <person name="Iquebal M.A."/>
            <person name="Jaiswal S."/>
            <person name="Angadi U.B."/>
            <person name="Kumar N."/>
            <person name="Raza M."/>
            <person name="Shah T.M."/>
            <person name="Rai A."/>
            <person name="Jena J.K."/>
        </authorList>
    </citation>
    <scope>NUCLEOTIDE SEQUENCE [LARGE SCALE GENOMIC DNA]</scope>
    <source>
        <strain evidence="17">DASCIFA01</strain>
        <tissue evidence="17">Testis</tissue>
    </source>
</reference>
<dbReference type="CDD" id="cd07169">
    <property type="entry name" value="NR_DBD_GCNF_like"/>
    <property type="match status" value="1"/>
</dbReference>
<dbReference type="Pfam" id="PF00104">
    <property type="entry name" value="Hormone_recep"/>
    <property type="match status" value="2"/>
</dbReference>
<evidence type="ECO:0000256" key="7">
    <source>
        <dbReference type="ARBA" id="ARBA00023015"/>
    </source>
</evidence>
<evidence type="ECO:0000256" key="12">
    <source>
        <dbReference type="ARBA" id="ARBA00037977"/>
    </source>
</evidence>
<dbReference type="GO" id="GO:0000978">
    <property type="term" value="F:RNA polymerase II cis-regulatory region sequence-specific DNA binding"/>
    <property type="evidence" value="ECO:0007669"/>
    <property type="project" value="TreeGrafter"/>
</dbReference>
<dbReference type="PANTHER" id="PTHR24086">
    <property type="entry name" value="NUCLEAR RECEPTOR SUBFAMILY 5 GROUP A"/>
    <property type="match status" value="1"/>
</dbReference>
<feature type="domain" description="NR LBD" evidence="16">
    <location>
        <begin position="199"/>
        <end position="430"/>
    </location>
</feature>
<dbReference type="GO" id="GO:0008270">
    <property type="term" value="F:zinc ion binding"/>
    <property type="evidence" value="ECO:0007669"/>
    <property type="project" value="UniProtKB-KW"/>
</dbReference>
<feature type="compositionally biased region" description="Polar residues" evidence="14">
    <location>
        <begin position="125"/>
        <end position="155"/>
    </location>
</feature>
<dbReference type="STRING" id="84645.A0A498N7J2"/>
<evidence type="ECO:0000256" key="1">
    <source>
        <dbReference type="ARBA" id="ARBA00004123"/>
    </source>
</evidence>
<name>A0A498N7J2_LABRO</name>
<keyword evidence="18" id="KW-1185">Reference proteome</keyword>
<feature type="domain" description="Nuclear receptor" evidence="15">
    <location>
        <begin position="9"/>
        <end position="84"/>
    </location>
</feature>
<dbReference type="InterPro" id="IPR000536">
    <property type="entry name" value="Nucl_hrmn_rcpt_lig-bd"/>
</dbReference>
<keyword evidence="4" id="KW-0479">Metal-binding</keyword>
<evidence type="ECO:0000256" key="8">
    <source>
        <dbReference type="ARBA" id="ARBA00023125"/>
    </source>
</evidence>
<comment type="caution">
    <text evidence="17">The sequence shown here is derived from an EMBL/GenBank/DDBJ whole genome shotgun (WGS) entry which is preliminary data.</text>
</comment>
<dbReference type="PROSITE" id="PS51843">
    <property type="entry name" value="NR_LBD"/>
    <property type="match status" value="2"/>
</dbReference>
<comment type="subcellular location">
    <subcellularLocation>
        <location evidence="1">Nucleus</location>
    </subcellularLocation>
</comment>
<dbReference type="CDD" id="cd07167">
    <property type="entry name" value="NR_DBD_Lrh-1_like"/>
    <property type="match status" value="1"/>
</dbReference>
<comment type="subunit">
    <text evidence="3">Homodimer.</text>
</comment>
<dbReference type="AlphaFoldDB" id="A0A498N7J2"/>
<dbReference type="InterPro" id="IPR001723">
    <property type="entry name" value="Nuclear_hrmn_rcpt"/>
</dbReference>
<evidence type="ECO:0000256" key="3">
    <source>
        <dbReference type="ARBA" id="ARBA00011738"/>
    </source>
</evidence>
<keyword evidence="8" id="KW-0238">DNA-binding</keyword>
<dbReference type="PRINTS" id="PR00398">
    <property type="entry name" value="STRDHORMONER"/>
</dbReference>
<evidence type="ECO:0000313" key="18">
    <source>
        <dbReference type="Proteomes" id="UP000290572"/>
    </source>
</evidence>
<dbReference type="InterPro" id="IPR001628">
    <property type="entry name" value="Znf_hrmn_rcpt"/>
</dbReference>
<keyword evidence="5" id="KW-0863">Zinc-finger</keyword>
<dbReference type="GO" id="GO:0009755">
    <property type="term" value="P:hormone-mediated signaling pathway"/>
    <property type="evidence" value="ECO:0007669"/>
    <property type="project" value="TreeGrafter"/>
</dbReference>
<evidence type="ECO:0000256" key="4">
    <source>
        <dbReference type="ARBA" id="ARBA00022723"/>
    </source>
</evidence>
<keyword evidence="6" id="KW-0862">Zinc</keyword>
<dbReference type="GO" id="GO:0004879">
    <property type="term" value="F:nuclear receptor activity"/>
    <property type="evidence" value="ECO:0007669"/>
    <property type="project" value="InterPro"/>
</dbReference>
<dbReference type="PRINTS" id="PR00047">
    <property type="entry name" value="STROIDFINGER"/>
</dbReference>
<dbReference type="PROSITE" id="PS00031">
    <property type="entry name" value="NUCLEAR_REC_DBD_1"/>
    <property type="match status" value="2"/>
</dbReference>
<proteinExistence type="inferred from homology"/>
<dbReference type="EMBL" id="QBIY01011827">
    <property type="protein sequence ID" value="RXN28811.1"/>
    <property type="molecule type" value="Genomic_DNA"/>
</dbReference>
<keyword evidence="11" id="KW-0539">Nucleus</keyword>
<protein>
    <submittedName>
        <fullName evidence="17">Steroidogenic factor 1-like protein</fullName>
    </submittedName>
</protein>
<comment type="similarity">
    <text evidence="12">Belongs to the nuclear hormone receptor family. NR6 subfamily.</text>
</comment>
<evidence type="ECO:0000313" key="17">
    <source>
        <dbReference type="EMBL" id="RXN28811.1"/>
    </source>
</evidence>
<sequence length="878" mass="99569">MSDDDQAEQRSCLICGDRATGLHYGIISCEGCKGFFKRSICNKRVYRCSRDKNCEMSRKQRNRCQYCRLLKCLQMGMNRKAIREDGMPGGRNKSIGPVQISDEEIERIMSGQEFKDDANMPEHTWGNNGDSDHSSPGNGVSDGNQPSPVSTLSSNRSVELNGYTAALREQYIGNAMAQHYQFLPHLFGYAAQPRSLYPQSHTLISQLVAAEELAPLGTPMLIEDGYRVTQVELFALLCRLADELLFRQISWIKKLPFFCELSIEDYTRLLSATWQELILLACLTVYSAQVLGDLANVTDKYTPSDDELQSFSEDGMEVMEKLIYLFRKFHQLKVSNEEYACMKAINFLNQDIRGLTNVTQLEQLNKRYWYVCQDYTEYKYPHQPKRFPEIMMCLPEIRCIAVTDASVRVMDFTADEELEELCPVCGDKVSGYHYGLLTCESCKGFFKRTVQNNKRYTCTQNQDCGIDKTQRKRCPFCRFQKCLSVGMRLEAVRADRMRGGRNKFGPMYKRDRALKQQKRALIRASGFKIEANPSLLSGTQTEYPLPGSLSGLHPPSLSSPEYDCPPLCPPALGVALQSYGSFPAQYQYTAPSLPSRSIKAEYPDVYSSSPDSSLGYPYPDGCMPASPHTSPMNPGLPPLVLELVNCDPDEEQVKAKICAYLHQEQSGKGKLDKPRPFSLLCVMADQTLFSIVEWARSCVFFKELKVGDQMRLLHNCWSELLLLDHICRQVHHGRDNSLLLITGQEVDLSAVSDAGPPLASMVQRGQELARRLQLLQVDRREMACLKFLILFNPNVKLLENQQFVESVQEQVNSALLEYTLYSYPQCLDRFSQLILRLPEVRSLSAQAEDFLCYKHLCGEVPCNNLLIEMLHAKRSTAV</sequence>
<dbReference type="InterPro" id="IPR016355">
    <property type="entry name" value="NR5-like"/>
</dbReference>
<evidence type="ECO:0000259" key="15">
    <source>
        <dbReference type="PROSITE" id="PS51030"/>
    </source>
</evidence>